<evidence type="ECO:0000313" key="2">
    <source>
        <dbReference type="EMBL" id="EKX40563.1"/>
    </source>
</evidence>
<accession>L1IWB9</accession>
<dbReference type="PaxDb" id="55529-EKX40563"/>
<dbReference type="GeneID" id="17297207"/>
<protein>
    <submittedName>
        <fullName evidence="2 3">Uncharacterized protein</fullName>
    </submittedName>
</protein>
<reference evidence="4" key="2">
    <citation type="submission" date="2012-11" db="EMBL/GenBank/DDBJ databases">
        <authorList>
            <person name="Kuo A."/>
            <person name="Curtis B.A."/>
            <person name="Tanifuji G."/>
            <person name="Burki F."/>
            <person name="Gruber A."/>
            <person name="Irimia M."/>
            <person name="Maruyama S."/>
            <person name="Arias M.C."/>
            <person name="Ball S.G."/>
            <person name="Gile G.H."/>
            <person name="Hirakawa Y."/>
            <person name="Hopkins J.F."/>
            <person name="Rensing S.A."/>
            <person name="Schmutz J."/>
            <person name="Symeonidi A."/>
            <person name="Elias M."/>
            <person name="Eveleigh R.J."/>
            <person name="Herman E.K."/>
            <person name="Klute M.J."/>
            <person name="Nakayama T."/>
            <person name="Obornik M."/>
            <person name="Reyes-Prieto A."/>
            <person name="Armbrust E.V."/>
            <person name="Aves S.J."/>
            <person name="Beiko R.G."/>
            <person name="Coutinho P."/>
            <person name="Dacks J.B."/>
            <person name="Durnford D.G."/>
            <person name="Fast N.M."/>
            <person name="Green B.R."/>
            <person name="Grisdale C."/>
            <person name="Hempe F."/>
            <person name="Henrissat B."/>
            <person name="Hoppner M.P."/>
            <person name="Ishida K.-I."/>
            <person name="Kim E."/>
            <person name="Koreny L."/>
            <person name="Kroth P.G."/>
            <person name="Liu Y."/>
            <person name="Malik S.-B."/>
            <person name="Maier U.G."/>
            <person name="McRose D."/>
            <person name="Mock T."/>
            <person name="Neilson J.A."/>
            <person name="Onodera N.T."/>
            <person name="Poole A.M."/>
            <person name="Pritham E.J."/>
            <person name="Richards T.A."/>
            <person name="Rocap G."/>
            <person name="Roy S.W."/>
            <person name="Sarai C."/>
            <person name="Schaack S."/>
            <person name="Shirato S."/>
            <person name="Slamovits C.H."/>
            <person name="Spencer D.F."/>
            <person name="Suzuki S."/>
            <person name="Worden A.Z."/>
            <person name="Zauner S."/>
            <person name="Barry K."/>
            <person name="Bell C."/>
            <person name="Bharti A.K."/>
            <person name="Crow J.A."/>
            <person name="Grimwood J."/>
            <person name="Kramer R."/>
            <person name="Lindquist E."/>
            <person name="Lucas S."/>
            <person name="Salamov A."/>
            <person name="McFadden G.I."/>
            <person name="Lane C.E."/>
            <person name="Keeling P.J."/>
            <person name="Gray M.W."/>
            <person name="Grigoriev I.V."/>
            <person name="Archibald J.M."/>
        </authorList>
    </citation>
    <scope>NUCLEOTIDE SEQUENCE</scope>
    <source>
        <strain evidence="4">CCMP2712</strain>
    </source>
</reference>
<keyword evidence="4" id="KW-1185">Reference proteome</keyword>
<dbReference type="KEGG" id="gtt:GUITHDRAFT_154096"/>
<evidence type="ECO:0000313" key="3">
    <source>
        <dbReference type="EnsemblProtists" id="EKX40563"/>
    </source>
</evidence>
<name>L1IWB9_GUITC</name>
<dbReference type="RefSeq" id="XP_005827543.1">
    <property type="nucleotide sequence ID" value="XM_005827486.1"/>
</dbReference>
<dbReference type="EMBL" id="JH993030">
    <property type="protein sequence ID" value="EKX40563.1"/>
    <property type="molecule type" value="Genomic_DNA"/>
</dbReference>
<reference evidence="2 4" key="1">
    <citation type="journal article" date="2012" name="Nature">
        <title>Algal genomes reveal evolutionary mosaicism and the fate of nucleomorphs.</title>
        <authorList>
            <consortium name="DOE Joint Genome Institute"/>
            <person name="Curtis B.A."/>
            <person name="Tanifuji G."/>
            <person name="Burki F."/>
            <person name="Gruber A."/>
            <person name="Irimia M."/>
            <person name="Maruyama S."/>
            <person name="Arias M.C."/>
            <person name="Ball S.G."/>
            <person name="Gile G.H."/>
            <person name="Hirakawa Y."/>
            <person name="Hopkins J.F."/>
            <person name="Kuo A."/>
            <person name="Rensing S.A."/>
            <person name="Schmutz J."/>
            <person name="Symeonidi A."/>
            <person name="Elias M."/>
            <person name="Eveleigh R.J."/>
            <person name="Herman E.K."/>
            <person name="Klute M.J."/>
            <person name="Nakayama T."/>
            <person name="Obornik M."/>
            <person name="Reyes-Prieto A."/>
            <person name="Armbrust E.V."/>
            <person name="Aves S.J."/>
            <person name="Beiko R.G."/>
            <person name="Coutinho P."/>
            <person name="Dacks J.B."/>
            <person name="Durnford D.G."/>
            <person name="Fast N.M."/>
            <person name="Green B.R."/>
            <person name="Grisdale C.J."/>
            <person name="Hempel F."/>
            <person name="Henrissat B."/>
            <person name="Hoppner M.P."/>
            <person name="Ishida K."/>
            <person name="Kim E."/>
            <person name="Koreny L."/>
            <person name="Kroth P.G."/>
            <person name="Liu Y."/>
            <person name="Malik S.B."/>
            <person name="Maier U.G."/>
            <person name="McRose D."/>
            <person name="Mock T."/>
            <person name="Neilson J.A."/>
            <person name="Onodera N.T."/>
            <person name="Poole A.M."/>
            <person name="Pritham E.J."/>
            <person name="Richards T.A."/>
            <person name="Rocap G."/>
            <person name="Roy S.W."/>
            <person name="Sarai C."/>
            <person name="Schaack S."/>
            <person name="Shirato S."/>
            <person name="Slamovits C.H."/>
            <person name="Spencer D.F."/>
            <person name="Suzuki S."/>
            <person name="Worden A.Z."/>
            <person name="Zauner S."/>
            <person name="Barry K."/>
            <person name="Bell C."/>
            <person name="Bharti A.K."/>
            <person name="Crow J.A."/>
            <person name="Grimwood J."/>
            <person name="Kramer R."/>
            <person name="Lindquist E."/>
            <person name="Lucas S."/>
            <person name="Salamov A."/>
            <person name="McFadden G.I."/>
            <person name="Lane C.E."/>
            <person name="Keeling P.J."/>
            <person name="Gray M.W."/>
            <person name="Grigoriev I.V."/>
            <person name="Archibald J.M."/>
        </authorList>
    </citation>
    <scope>NUCLEOTIDE SEQUENCE</scope>
    <source>
        <strain evidence="2 4">CCMP2712</strain>
    </source>
</reference>
<keyword evidence="1" id="KW-0472">Membrane</keyword>
<organism evidence="2">
    <name type="scientific">Guillardia theta (strain CCMP2712)</name>
    <name type="common">Cryptophyte</name>
    <dbReference type="NCBI Taxonomy" id="905079"/>
    <lineage>
        <taxon>Eukaryota</taxon>
        <taxon>Cryptophyceae</taxon>
        <taxon>Pyrenomonadales</taxon>
        <taxon>Geminigeraceae</taxon>
        <taxon>Guillardia</taxon>
    </lineage>
</organism>
<proteinExistence type="predicted"/>
<dbReference type="AlphaFoldDB" id="L1IWB9"/>
<feature type="transmembrane region" description="Helical" evidence="1">
    <location>
        <begin position="25"/>
        <end position="46"/>
    </location>
</feature>
<gene>
    <name evidence="2" type="ORF">GUITHDRAFT_154096</name>
</gene>
<dbReference type="HOGENOM" id="CLU_521236_0_0_1"/>
<evidence type="ECO:0000313" key="4">
    <source>
        <dbReference type="Proteomes" id="UP000011087"/>
    </source>
</evidence>
<dbReference type="EnsemblProtists" id="EKX40563">
    <property type="protein sequence ID" value="EKX40563"/>
    <property type="gene ID" value="GUITHDRAFT_154096"/>
</dbReference>
<dbReference type="Proteomes" id="UP000011087">
    <property type="component" value="Unassembled WGS sequence"/>
</dbReference>
<keyword evidence="1" id="KW-0812">Transmembrane</keyword>
<keyword evidence="1" id="KW-1133">Transmembrane helix</keyword>
<reference evidence="3" key="3">
    <citation type="submission" date="2016-03" db="UniProtKB">
        <authorList>
            <consortium name="EnsemblProtists"/>
        </authorList>
    </citation>
    <scope>IDENTIFICATION</scope>
</reference>
<sequence length="523" mass="56504">MLSRIEIVDAEEMTAGATNKSAKRIGTVVAGVAASLLLMAAVVHHYHSSSSLLQNVDEQRRISALKELGANSLLFLAERQAYINGFKAGEIAGEEDVVEDERQQERMAAVLGKWEAEAKERLEAEKFRSDRMNKVAGINLPKADKEDVKSAAKARLAAKSSVLAQPGSMMALKLMEFCAKEFAGNEMLQRFCYDRLNSKEKSKDAAALSQVIDSPTIEGAMEKAESEGLQGPPKYADLHGELFDVIPLKSAARSVAQSKKKGEVEVKAQTLQQSIDEAHDLGFKGDPQAIIYHPAHGKPDVYMKAKPYVKPPPLSGTTQELASAQQGKIEVDSSTLAGSINAAHKMGLKGQPEAIVYHPAQGKPELYVLQDKSSARKAAAQKNIEKKMQGEQKSELSQRPIEVDGRTLSSSMALARSLGLKGRPEGIIYHPASGKPVLYFPGSSNQSPQGATELAAAPVRKVGAHEVEVDGKTLQQSLAEARAMGFRGDPEAIVYHPAHGKTAIYQRANSMAAVDVPVRMRHN</sequence>
<evidence type="ECO:0000256" key="1">
    <source>
        <dbReference type="SAM" id="Phobius"/>
    </source>
</evidence>